<protein>
    <recommendedName>
        <fullName evidence="1">PspA-associated domain-containing protein</fullName>
    </recommendedName>
</protein>
<proteinExistence type="predicted"/>
<evidence type="ECO:0000313" key="3">
    <source>
        <dbReference type="Proteomes" id="UP000235598"/>
    </source>
</evidence>
<dbReference type="RefSeq" id="WP_102239079.1">
    <property type="nucleotide sequence ID" value="NZ_BAAAIM010000006.1"/>
</dbReference>
<name>A0A2N6VM82_9MICO</name>
<dbReference type="Proteomes" id="UP000235598">
    <property type="component" value="Unassembled WGS sequence"/>
</dbReference>
<evidence type="ECO:0000313" key="2">
    <source>
        <dbReference type="EMBL" id="PMD05138.1"/>
    </source>
</evidence>
<feature type="domain" description="PspA-associated" evidence="1">
    <location>
        <begin position="1"/>
        <end position="92"/>
    </location>
</feature>
<reference evidence="2 3" key="1">
    <citation type="submission" date="2017-09" db="EMBL/GenBank/DDBJ databases">
        <title>Bacterial strain isolated from the female urinary microbiota.</title>
        <authorList>
            <person name="Thomas-White K."/>
            <person name="Kumar N."/>
            <person name="Forster S."/>
            <person name="Putonti C."/>
            <person name="Lawley T."/>
            <person name="Wolfe A.J."/>
        </authorList>
    </citation>
    <scope>NUCLEOTIDE SEQUENCE [LARGE SCALE GENOMIC DNA]</scope>
    <source>
        <strain evidence="2 3">UMB1301</strain>
    </source>
</reference>
<dbReference type="OrthoDB" id="5244559at2"/>
<dbReference type="InterPro" id="IPR054437">
    <property type="entry name" value="PspA-assoc_dom"/>
</dbReference>
<dbReference type="Pfam" id="PF22743">
    <property type="entry name" value="PspAA"/>
    <property type="match status" value="1"/>
</dbReference>
<comment type="caution">
    <text evidence="2">The sequence shown here is derived from an EMBL/GenBank/DDBJ whole genome shotgun (WGS) entry which is preliminary data.</text>
</comment>
<dbReference type="EMBL" id="PNHK01000003">
    <property type="protein sequence ID" value="PMD05138.1"/>
    <property type="molecule type" value="Genomic_DNA"/>
</dbReference>
<gene>
    <name evidence="2" type="ORF">CJ199_08605</name>
</gene>
<accession>A0A2N6VM82</accession>
<organism evidence="2 3">
    <name type="scientific">Brevibacterium paucivorans</name>
    <dbReference type="NCBI Taxonomy" id="170994"/>
    <lineage>
        <taxon>Bacteria</taxon>
        <taxon>Bacillati</taxon>
        <taxon>Actinomycetota</taxon>
        <taxon>Actinomycetes</taxon>
        <taxon>Micrococcales</taxon>
        <taxon>Brevibacteriaceae</taxon>
        <taxon>Brevibacterium</taxon>
    </lineage>
</organism>
<dbReference type="AlphaFoldDB" id="A0A2N6VM82"/>
<evidence type="ECO:0000259" key="1">
    <source>
        <dbReference type="Pfam" id="PF22743"/>
    </source>
</evidence>
<sequence>MIIRVMGEGQFNVADVDENQLQTYDNEVEKAVADKDLEHVQDALTRLRDFVLEHATPVDEDYLGPSDIVIPFADSNLEEIDELLTGEGFIPDLS</sequence>